<dbReference type="Proteomes" id="UP000831390">
    <property type="component" value="Chromosome"/>
</dbReference>
<dbReference type="RefSeq" id="WP_243516928.1">
    <property type="nucleotide sequence ID" value="NZ_CP094534.1"/>
</dbReference>
<keyword evidence="2" id="KW-1185">Reference proteome</keyword>
<evidence type="ECO:0000313" key="1">
    <source>
        <dbReference type="EMBL" id="UOE35274.1"/>
    </source>
</evidence>
<accession>A0ABY4B8R4</accession>
<proteinExistence type="predicted"/>
<gene>
    <name evidence="1" type="ORF">MTP16_06370</name>
</gene>
<reference evidence="1 2" key="1">
    <citation type="submission" date="2022-03" db="EMBL/GenBank/DDBJ databases">
        <title>Hymenobactersp. isolated from the air.</title>
        <authorList>
            <person name="Won M."/>
            <person name="Kwon S.-W."/>
        </authorList>
    </citation>
    <scope>NUCLEOTIDE SEQUENCE [LARGE SCALE GENOMIC DNA]</scope>
    <source>
        <strain evidence="1 2">KACC 22596</strain>
    </source>
</reference>
<evidence type="ECO:0000313" key="2">
    <source>
        <dbReference type="Proteomes" id="UP000831390"/>
    </source>
</evidence>
<sequence>MRIRLLLPAWWLLSVLLPVSHIQGQSRPRGPWRLTYRMVERWWQDPDTTKEAVRKWLPAWSYHEVKWDVEPDSIRLFLNCENPLIVPSRPGKGQLPIRFTATGATVKLDAERHRLLIAPSASTVTLWAYRGRVLVFKHLFQVMPPPLPTVEIRLSDPKQAIWERTPPDSVLSRFTLSVRATPAEGFATILPTDARYRIPSYQFALIRSTDGIGQGRMVKSREINIPRDSLRIGNKFRVAIEQVQRMNFRGIVEDIPMQETKLFRKEEYGLMVIHK</sequence>
<name>A0ABY4B8R4_9BACT</name>
<protein>
    <submittedName>
        <fullName evidence="1">Uncharacterized protein</fullName>
    </submittedName>
</protein>
<dbReference type="EMBL" id="CP094534">
    <property type="protein sequence ID" value="UOE35274.1"/>
    <property type="molecule type" value="Genomic_DNA"/>
</dbReference>
<organism evidence="1 2">
    <name type="scientific">Hymenobacter monticola</name>
    <dbReference type="NCBI Taxonomy" id="1705399"/>
    <lineage>
        <taxon>Bacteria</taxon>
        <taxon>Pseudomonadati</taxon>
        <taxon>Bacteroidota</taxon>
        <taxon>Cytophagia</taxon>
        <taxon>Cytophagales</taxon>
        <taxon>Hymenobacteraceae</taxon>
        <taxon>Hymenobacter</taxon>
    </lineage>
</organism>